<dbReference type="PANTHER" id="PTHR32385:SF15">
    <property type="entry name" value="INOSITOL PHOSPHOCERAMIDE MANNOSYLTRANSFERASE 1"/>
    <property type="match status" value="1"/>
</dbReference>
<dbReference type="GO" id="GO:0051999">
    <property type="term" value="P:mannosyl-inositol phosphorylceramide biosynthetic process"/>
    <property type="evidence" value="ECO:0007669"/>
    <property type="project" value="TreeGrafter"/>
</dbReference>
<protein>
    <submittedName>
        <fullName evidence="5">Glycosyltransferase family 32 protein</fullName>
    </submittedName>
</protein>
<dbReference type="Gene3D" id="3.90.550.20">
    <property type="match status" value="1"/>
</dbReference>
<keyword evidence="3" id="KW-1133">Transmembrane helix</keyword>
<proteinExistence type="inferred from homology"/>
<dbReference type="RefSeq" id="XP_033457686.1">
    <property type="nucleotide sequence ID" value="XM_033605410.1"/>
</dbReference>
<organism evidence="5">
    <name type="scientific">Dissoconium aciculare CBS 342.82</name>
    <dbReference type="NCBI Taxonomy" id="1314786"/>
    <lineage>
        <taxon>Eukaryota</taxon>
        <taxon>Fungi</taxon>
        <taxon>Dikarya</taxon>
        <taxon>Ascomycota</taxon>
        <taxon>Pezizomycotina</taxon>
        <taxon>Dothideomycetes</taxon>
        <taxon>Dothideomycetidae</taxon>
        <taxon>Mycosphaerellales</taxon>
        <taxon>Dissoconiaceae</taxon>
        <taxon>Dissoconium</taxon>
    </lineage>
</organism>
<dbReference type="AlphaFoldDB" id="A0A6J3LY12"/>
<keyword evidence="2" id="KW-0808">Transferase</keyword>
<name>A0A6J3LY12_9PEZI</name>
<dbReference type="InterPro" id="IPR051706">
    <property type="entry name" value="Glycosyltransferase_domain"/>
</dbReference>
<evidence type="ECO:0000256" key="3">
    <source>
        <dbReference type="SAM" id="Phobius"/>
    </source>
</evidence>
<reference evidence="5" key="1">
    <citation type="submission" date="2020-01" db="EMBL/GenBank/DDBJ databases">
        <authorList>
            <consortium name="DOE Joint Genome Institute"/>
            <person name="Haridas S."/>
            <person name="Albert R."/>
            <person name="Binder M."/>
            <person name="Bloem J."/>
            <person name="Labutti K."/>
            <person name="Salamov A."/>
            <person name="Andreopoulos B."/>
            <person name="Baker S.E."/>
            <person name="Barry K."/>
            <person name="Bills G."/>
            <person name="Bluhm B.H."/>
            <person name="Cannon C."/>
            <person name="Castanera R."/>
            <person name="Culley D.E."/>
            <person name="Daum C."/>
            <person name="Ezra D."/>
            <person name="Gonzalez J.B."/>
            <person name="Henrissat B."/>
            <person name="Kuo A."/>
            <person name="Liang C."/>
            <person name="Lipzen A."/>
            <person name="Lutzoni F."/>
            <person name="Magnuson J."/>
            <person name="Mondo S."/>
            <person name="Nolan M."/>
            <person name="Ohm R."/>
            <person name="Pangilinan J."/>
            <person name="Park H.-J."/>
            <person name="Ramirez L."/>
            <person name="Alfaro M."/>
            <person name="Sun H."/>
            <person name="Tritt A."/>
            <person name="Yoshinaga Y."/>
            <person name="Zwiers L.-H."/>
            <person name="Turgeon B.G."/>
            <person name="Goodwin S.B."/>
            <person name="Spatafora J.W."/>
            <person name="Crous P.W."/>
            <person name="Grigoriev I.V."/>
        </authorList>
    </citation>
    <scope>NUCLEOTIDE SEQUENCE</scope>
    <source>
        <strain evidence="5">CBS 342.82</strain>
    </source>
</reference>
<sequence length="244" mass="27927">MWTNDDASDFMRTNYPALYPHYENYRQTIQRANVLRYALLHHYGGVYLDLDVACRVPLDDLLAGDEFPSFLTPAAFPAGVNNAFILTRPGHPFLTKLLERLPGRDLYWGMPYVENMLSTGCMFFTNAWMAYLREKKARSGHDSISRAHEDRVQVLADHDGWLESHMLRGRVVTPLFEHGGASSWHSWDAAAIVLIGKHYGYFAFLGILGCFSGFAFILRLTMSRRIVRRGWLDAEAECRMLKDA</sequence>
<dbReference type="PANTHER" id="PTHR32385">
    <property type="entry name" value="MANNOSYL PHOSPHORYLINOSITOL CERAMIDE SYNTHASE"/>
    <property type="match status" value="1"/>
</dbReference>
<keyword evidence="3" id="KW-0472">Membrane</keyword>
<evidence type="ECO:0000256" key="2">
    <source>
        <dbReference type="ARBA" id="ARBA00022679"/>
    </source>
</evidence>
<accession>A0A6J3LY12</accession>
<keyword evidence="4" id="KW-1185">Reference proteome</keyword>
<evidence type="ECO:0000313" key="4">
    <source>
        <dbReference type="Proteomes" id="UP000504637"/>
    </source>
</evidence>
<gene>
    <name evidence="5" type="ORF">K489DRAFT_382580</name>
</gene>
<evidence type="ECO:0000313" key="5">
    <source>
        <dbReference type="RefSeq" id="XP_033457686.1"/>
    </source>
</evidence>
<dbReference type="InterPro" id="IPR007577">
    <property type="entry name" value="GlycoTrfase_DXD_sugar-bd_CS"/>
</dbReference>
<dbReference type="GeneID" id="54363210"/>
<dbReference type="Pfam" id="PF04488">
    <property type="entry name" value="Gly_transf_sug"/>
    <property type="match status" value="1"/>
</dbReference>
<dbReference type="GO" id="GO:0016020">
    <property type="term" value="C:membrane"/>
    <property type="evidence" value="ECO:0007669"/>
    <property type="project" value="GOC"/>
</dbReference>
<comment type="similarity">
    <text evidence="1">Belongs to the glycosyltransferase 32 family.</text>
</comment>
<dbReference type="SUPFAM" id="SSF53448">
    <property type="entry name" value="Nucleotide-diphospho-sugar transferases"/>
    <property type="match status" value="1"/>
</dbReference>
<dbReference type="InterPro" id="IPR029044">
    <property type="entry name" value="Nucleotide-diphossugar_trans"/>
</dbReference>
<reference evidence="5" key="2">
    <citation type="submission" date="2020-04" db="EMBL/GenBank/DDBJ databases">
        <authorList>
            <consortium name="NCBI Genome Project"/>
        </authorList>
    </citation>
    <scope>NUCLEOTIDE SEQUENCE</scope>
    <source>
        <strain evidence="5">CBS 342.82</strain>
    </source>
</reference>
<keyword evidence="3" id="KW-0812">Transmembrane</keyword>
<feature type="transmembrane region" description="Helical" evidence="3">
    <location>
        <begin position="199"/>
        <end position="220"/>
    </location>
</feature>
<reference evidence="5" key="3">
    <citation type="submission" date="2025-08" db="UniProtKB">
        <authorList>
            <consortium name="RefSeq"/>
        </authorList>
    </citation>
    <scope>IDENTIFICATION</scope>
    <source>
        <strain evidence="5">CBS 342.82</strain>
    </source>
</reference>
<dbReference type="OrthoDB" id="3647at2759"/>
<dbReference type="GO" id="GO:0000030">
    <property type="term" value="F:mannosyltransferase activity"/>
    <property type="evidence" value="ECO:0007669"/>
    <property type="project" value="TreeGrafter"/>
</dbReference>
<evidence type="ECO:0000256" key="1">
    <source>
        <dbReference type="ARBA" id="ARBA00009003"/>
    </source>
</evidence>
<dbReference type="Proteomes" id="UP000504637">
    <property type="component" value="Unplaced"/>
</dbReference>